<keyword evidence="3" id="KW-1133">Transmembrane helix</keyword>
<dbReference type="AlphaFoldDB" id="A0A2I1CDL1"/>
<protein>
    <submittedName>
        <fullName evidence="4">MFS general substrate transporter</fullName>
    </submittedName>
</protein>
<dbReference type="GO" id="GO:0022857">
    <property type="term" value="F:transmembrane transporter activity"/>
    <property type="evidence" value="ECO:0007669"/>
    <property type="project" value="InterPro"/>
</dbReference>
<dbReference type="VEuPathDB" id="FungiDB:P174DRAFT_440313"/>
<dbReference type="EMBL" id="MSZS01000003">
    <property type="protein sequence ID" value="PKX95710.1"/>
    <property type="molecule type" value="Genomic_DNA"/>
</dbReference>
<dbReference type="GeneID" id="36534352"/>
<evidence type="ECO:0000256" key="2">
    <source>
        <dbReference type="ARBA" id="ARBA00022475"/>
    </source>
</evidence>
<feature type="transmembrane region" description="Helical" evidence="3">
    <location>
        <begin position="163"/>
        <end position="186"/>
    </location>
</feature>
<dbReference type="InterPro" id="IPR050375">
    <property type="entry name" value="MFS_TsgA-like"/>
</dbReference>
<evidence type="ECO:0000256" key="1">
    <source>
        <dbReference type="ARBA" id="ARBA00004429"/>
    </source>
</evidence>
<dbReference type="GO" id="GO:0005886">
    <property type="term" value="C:plasma membrane"/>
    <property type="evidence" value="ECO:0007669"/>
    <property type="project" value="UniProtKB-SubCell"/>
</dbReference>
<keyword evidence="3" id="KW-0472">Membrane</keyword>
<keyword evidence="3" id="KW-0812">Transmembrane</keyword>
<feature type="transmembrane region" description="Helical" evidence="3">
    <location>
        <begin position="32"/>
        <end position="52"/>
    </location>
</feature>
<dbReference type="InterPro" id="IPR036259">
    <property type="entry name" value="MFS_trans_sf"/>
</dbReference>
<dbReference type="OrthoDB" id="546893at2759"/>
<evidence type="ECO:0000313" key="4">
    <source>
        <dbReference type="EMBL" id="PKX95710.1"/>
    </source>
</evidence>
<gene>
    <name evidence="4" type="ORF">P174DRAFT_440313</name>
</gene>
<dbReference type="Gene3D" id="1.20.1250.20">
    <property type="entry name" value="MFS general substrate transporter like domains"/>
    <property type="match status" value="2"/>
</dbReference>
<comment type="caution">
    <text evidence="4">The sequence shown here is derived from an EMBL/GenBank/DDBJ whole genome shotgun (WGS) entry which is preliminary data.</text>
</comment>
<keyword evidence="2" id="KW-1003">Cell membrane</keyword>
<accession>A0A2I1CDL1</accession>
<sequence>MGVAQLLKSRSALRVNNKSTTSAATLTLRQSLWPLALVTILFFMWGFAYGLLDTLNKHFQNTLNITRTRSSGLQAAYFGAYPLASLGYANWILRHYGYKAVFIFGLTLYGIGALCMWPAGLNRSFGGFCAATFVIGSGLGSLETAANPYLTVCGPPKYAELRINLAQAFNGIGTCVAPTLASYVFFTDTQDDVAALKSVQWVYLAIGIFVFLLAGVFYLSNIPEVTDEDMAFQVAETHVDEQEKPLWKQYKLFHAALAQFTYTGAQVGIAGYFINYAVETWPGTSSATGSKYLAGAQGAFTVGRFSGALLMKYMRARWVFLVYLSGVVAFLAASITQREQNGMGMRSLPSPSLHFRNDMILIDDDSNSHAFRHPVF</sequence>
<dbReference type="InterPro" id="IPR011701">
    <property type="entry name" value="MFS"/>
</dbReference>
<feature type="transmembrane region" description="Helical" evidence="3">
    <location>
        <begin position="125"/>
        <end position="142"/>
    </location>
</feature>
<organism evidence="4 5">
    <name type="scientific">Aspergillus novofumigatus (strain IBT 16806)</name>
    <dbReference type="NCBI Taxonomy" id="1392255"/>
    <lineage>
        <taxon>Eukaryota</taxon>
        <taxon>Fungi</taxon>
        <taxon>Dikarya</taxon>
        <taxon>Ascomycota</taxon>
        <taxon>Pezizomycotina</taxon>
        <taxon>Eurotiomycetes</taxon>
        <taxon>Eurotiomycetidae</taxon>
        <taxon>Eurotiales</taxon>
        <taxon>Aspergillaceae</taxon>
        <taxon>Aspergillus</taxon>
        <taxon>Aspergillus subgen. Fumigati</taxon>
    </lineage>
</organism>
<dbReference type="SUPFAM" id="SSF103473">
    <property type="entry name" value="MFS general substrate transporter"/>
    <property type="match status" value="1"/>
</dbReference>
<feature type="transmembrane region" description="Helical" evidence="3">
    <location>
        <begin position="201"/>
        <end position="220"/>
    </location>
</feature>
<reference evidence="5" key="1">
    <citation type="journal article" date="2018" name="Proc. Natl. Acad. Sci. U.S.A.">
        <title>Linking secondary metabolites to gene clusters through genome sequencing of six diverse Aspergillus species.</title>
        <authorList>
            <person name="Kaerboelling I."/>
            <person name="Vesth T.C."/>
            <person name="Frisvad J.C."/>
            <person name="Nybo J.L."/>
            <person name="Theobald S."/>
            <person name="Kuo A."/>
            <person name="Bowyer P."/>
            <person name="Matsuda Y."/>
            <person name="Mondo S."/>
            <person name="Lyhne E.K."/>
            <person name="Kogle M.E."/>
            <person name="Clum A."/>
            <person name="Lipzen A."/>
            <person name="Salamov A."/>
            <person name="Ngan C.Y."/>
            <person name="Daum C."/>
            <person name="Chiniquy J."/>
            <person name="Barry K."/>
            <person name="LaButti K."/>
            <person name="Haridas S."/>
            <person name="Simmons B.A."/>
            <person name="Magnuson J.K."/>
            <person name="Mortensen U.H."/>
            <person name="Larsen T.O."/>
            <person name="Grigoriev I.V."/>
            <person name="Baker S.E."/>
            <person name="Andersen M.R."/>
        </authorList>
    </citation>
    <scope>NUCLEOTIDE SEQUENCE [LARGE SCALE GENOMIC DNA]</scope>
    <source>
        <strain evidence="5">IBT 16806</strain>
    </source>
</reference>
<evidence type="ECO:0000256" key="3">
    <source>
        <dbReference type="SAM" id="Phobius"/>
    </source>
</evidence>
<dbReference type="OMA" id="FMTLFFE"/>
<dbReference type="Pfam" id="PF07690">
    <property type="entry name" value="MFS_1"/>
    <property type="match status" value="1"/>
</dbReference>
<feature type="transmembrane region" description="Helical" evidence="3">
    <location>
        <begin position="100"/>
        <end position="119"/>
    </location>
</feature>
<name>A0A2I1CDL1_ASPN1</name>
<comment type="subcellular location">
    <subcellularLocation>
        <location evidence="1">Cell inner membrane</location>
        <topology evidence="1">Multi-pass membrane protein</topology>
    </subcellularLocation>
</comment>
<feature type="transmembrane region" description="Helical" evidence="3">
    <location>
        <begin position="318"/>
        <end position="336"/>
    </location>
</feature>
<dbReference type="RefSeq" id="XP_024684305.1">
    <property type="nucleotide sequence ID" value="XM_024827027.1"/>
</dbReference>
<proteinExistence type="predicted"/>
<dbReference type="PANTHER" id="PTHR43702">
    <property type="entry name" value="L-FUCOSE-PROTON SYMPORTER"/>
    <property type="match status" value="1"/>
</dbReference>
<feature type="transmembrane region" description="Helical" evidence="3">
    <location>
        <begin position="72"/>
        <end position="93"/>
    </location>
</feature>
<feature type="transmembrane region" description="Helical" evidence="3">
    <location>
        <begin position="252"/>
        <end position="274"/>
    </location>
</feature>
<dbReference type="Proteomes" id="UP000234474">
    <property type="component" value="Unassembled WGS sequence"/>
</dbReference>
<dbReference type="PANTHER" id="PTHR43702:SF3">
    <property type="entry name" value="PROTEIN TSGA"/>
    <property type="match status" value="1"/>
</dbReference>
<evidence type="ECO:0000313" key="5">
    <source>
        <dbReference type="Proteomes" id="UP000234474"/>
    </source>
</evidence>
<dbReference type="STRING" id="1392255.A0A2I1CDL1"/>
<keyword evidence="5" id="KW-1185">Reference proteome</keyword>